<feature type="transmembrane region" description="Helical" evidence="8">
    <location>
        <begin position="148"/>
        <end position="170"/>
    </location>
</feature>
<evidence type="ECO:0000256" key="4">
    <source>
        <dbReference type="ARBA" id="ARBA00022475"/>
    </source>
</evidence>
<dbReference type="GO" id="GO:1903785">
    <property type="term" value="P:L-valine transmembrane transport"/>
    <property type="evidence" value="ECO:0007669"/>
    <property type="project" value="TreeGrafter"/>
</dbReference>
<feature type="transmembrane region" description="Helical" evidence="8">
    <location>
        <begin position="240"/>
        <end position="257"/>
    </location>
</feature>
<feature type="transmembrane region" description="Helical" evidence="8">
    <location>
        <begin position="99"/>
        <end position="119"/>
    </location>
</feature>
<comment type="subcellular location">
    <subcellularLocation>
        <location evidence="1">Cell membrane</location>
        <topology evidence="1">Multi-pass membrane protein</topology>
    </subcellularLocation>
</comment>
<feature type="transmembrane region" description="Helical" evidence="8">
    <location>
        <begin position="216"/>
        <end position="234"/>
    </location>
</feature>
<sequence>MAVITGGGSWLQLAPGVFLVNLRYVLMSISLGQRPGPGVGAVRRTLLALGITDEIYALGMSRARLAVVSHPSGCALPILGWTSGTVLGGLVGNALPERLTAAFGLLMYVMFVAIVTPAAARARPVLGVVAGGTGLSTLLAVRTDPASGWRIIVTALVISAVPATVVPVPAPDDEQGGRDVNPWFGVAIMATVTHLMRAVPLLAIRRRITNQWMLSFLHHLPYAVLSAMAFPAVLTDAPSSTTGLVALGVALVLGWRGHDLSRVVLGPPWPSAWPRPFSSWCEARAGASLRPGRPRRVVQE</sequence>
<keyword evidence="3" id="KW-0813">Transport</keyword>
<proteinExistence type="inferred from homology"/>
<dbReference type="InterPro" id="IPR011606">
    <property type="entry name" value="Brnchd-chn_aa_trnsp_permease"/>
</dbReference>
<evidence type="ECO:0000256" key="5">
    <source>
        <dbReference type="ARBA" id="ARBA00022692"/>
    </source>
</evidence>
<gene>
    <name evidence="9" type="ORF">HMPREF0682_0502</name>
</gene>
<evidence type="ECO:0000256" key="3">
    <source>
        <dbReference type="ARBA" id="ARBA00022448"/>
    </source>
</evidence>
<keyword evidence="5 8" id="KW-0812">Transmembrane</keyword>
<reference evidence="9" key="1">
    <citation type="submission" date="2013-08" db="EMBL/GenBank/DDBJ databases">
        <authorList>
            <person name="Durkin A.S."/>
            <person name="Haft D.R."/>
            <person name="McCorrison J."/>
            <person name="Torralba M."/>
            <person name="Gillis M."/>
            <person name="Haft D.H."/>
            <person name="Methe B."/>
            <person name="Sutton G."/>
            <person name="Nelson K.E."/>
        </authorList>
    </citation>
    <scope>NUCLEOTIDE SEQUENCE [LARGE SCALE GENOMIC DNA]</scope>
    <source>
        <strain evidence="9">F0233</strain>
    </source>
</reference>
<feature type="transmembrane region" description="Helical" evidence="8">
    <location>
        <begin position="182"/>
        <end position="204"/>
    </location>
</feature>
<comment type="caution">
    <text evidence="9">The sequence shown here is derived from an EMBL/GenBank/DDBJ whole genome shotgun (WGS) entry which is preliminary data.</text>
</comment>
<keyword evidence="10" id="KW-1185">Reference proteome</keyword>
<evidence type="ECO:0000256" key="1">
    <source>
        <dbReference type="ARBA" id="ARBA00004651"/>
    </source>
</evidence>
<dbReference type="PANTHER" id="PTHR34979:SF1">
    <property type="entry name" value="INNER MEMBRANE PROTEIN YGAZ"/>
    <property type="match status" value="1"/>
</dbReference>
<protein>
    <submittedName>
        <fullName evidence="9">Branched-chain amino acid transport protein AzlD</fullName>
    </submittedName>
</protein>
<accession>U2Q3A6</accession>
<dbReference type="Pfam" id="PF05437">
    <property type="entry name" value="AzlD"/>
    <property type="match status" value="1"/>
</dbReference>
<evidence type="ECO:0000313" key="9">
    <source>
        <dbReference type="EMBL" id="ERK50861.1"/>
    </source>
</evidence>
<keyword evidence="6 8" id="KW-1133">Transmembrane helix</keyword>
<comment type="similarity">
    <text evidence="2">Belongs to the AzlC family.</text>
</comment>
<organism evidence="9 10">
    <name type="scientific">Propionibacterium acidifaciens F0233</name>
    <dbReference type="NCBI Taxonomy" id="553198"/>
    <lineage>
        <taxon>Bacteria</taxon>
        <taxon>Bacillati</taxon>
        <taxon>Actinomycetota</taxon>
        <taxon>Actinomycetes</taxon>
        <taxon>Propionibacteriales</taxon>
        <taxon>Propionibacteriaceae</taxon>
        <taxon>Propionibacterium</taxon>
    </lineage>
</organism>
<dbReference type="OrthoDB" id="3181706at2"/>
<evidence type="ECO:0000256" key="8">
    <source>
        <dbReference type="SAM" id="Phobius"/>
    </source>
</evidence>
<dbReference type="EMBL" id="ACVN02000292">
    <property type="protein sequence ID" value="ERK50861.1"/>
    <property type="molecule type" value="Genomic_DNA"/>
</dbReference>
<feature type="transmembrane region" description="Helical" evidence="8">
    <location>
        <begin position="125"/>
        <end position="141"/>
    </location>
</feature>
<dbReference type="PANTHER" id="PTHR34979">
    <property type="entry name" value="INNER MEMBRANE PROTEIN YGAZ"/>
    <property type="match status" value="1"/>
</dbReference>
<evidence type="ECO:0000313" key="10">
    <source>
        <dbReference type="Proteomes" id="UP000017052"/>
    </source>
</evidence>
<dbReference type="InterPro" id="IPR008407">
    <property type="entry name" value="Brnchd-chn_aa_trnsp_AzlD"/>
</dbReference>
<keyword evidence="4" id="KW-1003">Cell membrane</keyword>
<dbReference type="Proteomes" id="UP000017052">
    <property type="component" value="Unassembled WGS sequence"/>
</dbReference>
<dbReference type="AlphaFoldDB" id="U2Q3A6"/>
<dbReference type="Pfam" id="PF03591">
    <property type="entry name" value="AzlC"/>
    <property type="match status" value="1"/>
</dbReference>
<evidence type="ECO:0000256" key="2">
    <source>
        <dbReference type="ARBA" id="ARBA00010735"/>
    </source>
</evidence>
<evidence type="ECO:0000256" key="6">
    <source>
        <dbReference type="ARBA" id="ARBA00022989"/>
    </source>
</evidence>
<name>U2Q3A6_9ACTN</name>
<keyword evidence="7 8" id="KW-0472">Membrane</keyword>
<evidence type="ECO:0000256" key="7">
    <source>
        <dbReference type="ARBA" id="ARBA00023136"/>
    </source>
</evidence>
<dbReference type="GO" id="GO:0005886">
    <property type="term" value="C:plasma membrane"/>
    <property type="evidence" value="ECO:0007669"/>
    <property type="project" value="UniProtKB-SubCell"/>
</dbReference>